<accession>A0A8U0S775</accession>
<organism evidence="1 2">
    <name type="scientific">Mustela putorius furo</name>
    <name type="common">European domestic ferret</name>
    <name type="synonym">Mustela furo</name>
    <dbReference type="NCBI Taxonomy" id="9669"/>
    <lineage>
        <taxon>Eukaryota</taxon>
        <taxon>Metazoa</taxon>
        <taxon>Chordata</taxon>
        <taxon>Craniata</taxon>
        <taxon>Vertebrata</taxon>
        <taxon>Euteleostomi</taxon>
        <taxon>Mammalia</taxon>
        <taxon>Eutheria</taxon>
        <taxon>Laurasiatheria</taxon>
        <taxon>Carnivora</taxon>
        <taxon>Caniformia</taxon>
        <taxon>Musteloidea</taxon>
        <taxon>Mustelidae</taxon>
        <taxon>Mustelinae</taxon>
        <taxon>Mustela</taxon>
    </lineage>
</organism>
<dbReference type="AlphaFoldDB" id="A0A8U0S775"/>
<keyword evidence="1" id="KW-1185">Reference proteome</keyword>
<protein>
    <submittedName>
        <fullName evidence="2">Uncharacterized protein LOC123392530</fullName>
    </submittedName>
</protein>
<sequence length="294" mass="32348">MWQRKNISYLRSWGTLAAHSHQNELQSRFFCPGSVEMTQDPDDILTAALGEILGPRTTMSGKGPSKKQDETISYKPVQCPYPTTPVPSTPLAAPLLPSGHRYIHVQLFEPTTTMSGKGPSKKQDETISYKPVQCPYPTTPVPSTPLAAPLLPSGHRYIHVQLFEPTVEMTQDPDDILTAALGEILGPRTTMSGKGPSKKQDETISYKPVQCPYPTTPVPSTPLAAPLLPSGHRYIHVQLFEPTVEMTQDPDDILTAALGEILGPRYLATCTWMAGPQTPYQDHHEWEGALKEAR</sequence>
<dbReference type="Proteomes" id="UP000000715">
    <property type="component" value="Unplaced"/>
</dbReference>
<dbReference type="GeneID" id="123392530"/>
<evidence type="ECO:0000313" key="2">
    <source>
        <dbReference type="RefSeq" id="XP_044937762.1"/>
    </source>
</evidence>
<proteinExistence type="predicted"/>
<name>A0A8U0S775_MUSPF</name>
<evidence type="ECO:0000313" key="1">
    <source>
        <dbReference type="Proteomes" id="UP000000715"/>
    </source>
</evidence>
<reference evidence="2" key="1">
    <citation type="submission" date="2025-08" db="UniProtKB">
        <authorList>
            <consortium name="RefSeq"/>
        </authorList>
    </citation>
    <scope>IDENTIFICATION</scope>
    <source>
        <tissue evidence="2">Brain</tissue>
    </source>
</reference>
<dbReference type="RefSeq" id="XP_044937762.1">
    <property type="nucleotide sequence ID" value="XM_045081827.1"/>
</dbReference>
<gene>
    <name evidence="2" type="primary">LOC123392530</name>
</gene>